<organism evidence="2 3">
    <name type="scientific">Agathobaculum faecis</name>
    <dbReference type="NCBI Taxonomy" id="2763013"/>
    <lineage>
        <taxon>Bacteria</taxon>
        <taxon>Bacillati</taxon>
        <taxon>Bacillota</taxon>
        <taxon>Clostridia</taxon>
        <taxon>Eubacteriales</taxon>
        <taxon>Butyricicoccaceae</taxon>
        <taxon>Agathobaculum</taxon>
    </lineage>
</organism>
<dbReference type="EMBL" id="JACOPL010000005">
    <property type="protein sequence ID" value="MBC5725208.1"/>
    <property type="molecule type" value="Genomic_DNA"/>
</dbReference>
<feature type="domain" description="Polymerase nucleotidyl transferase" evidence="1">
    <location>
        <begin position="25"/>
        <end position="54"/>
    </location>
</feature>
<evidence type="ECO:0000313" key="2">
    <source>
        <dbReference type="EMBL" id="MBC5725208.1"/>
    </source>
</evidence>
<dbReference type="SUPFAM" id="SSF81301">
    <property type="entry name" value="Nucleotidyltransferase"/>
    <property type="match status" value="1"/>
</dbReference>
<dbReference type="InterPro" id="IPR002934">
    <property type="entry name" value="Polymerase_NTP_transf_dom"/>
</dbReference>
<dbReference type="InterPro" id="IPR043519">
    <property type="entry name" value="NT_sf"/>
</dbReference>
<dbReference type="AlphaFoldDB" id="A0A923LV28"/>
<dbReference type="RefSeq" id="WP_054327595.1">
    <property type="nucleotide sequence ID" value="NZ_JACOPL010000005.1"/>
</dbReference>
<dbReference type="Gene3D" id="3.30.460.10">
    <property type="entry name" value="Beta Polymerase, domain 2"/>
    <property type="match status" value="1"/>
</dbReference>
<proteinExistence type="predicted"/>
<sequence>MDTEKWMDAFTQAVLEAFGERVCCVGLQGSRARGEAGPDGDIDVVVILDAWHMEDWPRYEAVLESLPARDKVCGFVSGWEELLHWEPSELFGFYYDTRVWYGSLAALRERFGPSDARRAVRIGACGIYHMCVHNRLHEKSGQLLRELYKSAFFVLRAVHFCRTGAFVVRRSELLPLLQGEERLILTAGMPHQEGTEPFAIQSERLLQWAGSLIRSYT</sequence>
<accession>A0A923LV28</accession>
<keyword evidence="3" id="KW-1185">Reference proteome</keyword>
<dbReference type="GO" id="GO:0016779">
    <property type="term" value="F:nucleotidyltransferase activity"/>
    <property type="evidence" value="ECO:0007669"/>
    <property type="project" value="InterPro"/>
</dbReference>
<evidence type="ECO:0000313" key="3">
    <source>
        <dbReference type="Proteomes" id="UP000606499"/>
    </source>
</evidence>
<dbReference type="CDD" id="cd05403">
    <property type="entry name" value="NT_KNTase_like"/>
    <property type="match status" value="1"/>
</dbReference>
<reference evidence="2" key="1">
    <citation type="submission" date="2020-08" db="EMBL/GenBank/DDBJ databases">
        <title>Genome public.</title>
        <authorList>
            <person name="Liu C."/>
            <person name="Sun Q."/>
        </authorList>
    </citation>
    <scope>NUCLEOTIDE SEQUENCE</scope>
    <source>
        <strain evidence="2">NSJ-28</strain>
    </source>
</reference>
<gene>
    <name evidence="2" type="ORF">H8S45_07030</name>
</gene>
<protein>
    <submittedName>
        <fullName evidence="2">Nucleotidyltransferase domain-containing protein</fullName>
    </submittedName>
</protein>
<evidence type="ECO:0000259" key="1">
    <source>
        <dbReference type="Pfam" id="PF01909"/>
    </source>
</evidence>
<dbReference type="Pfam" id="PF01909">
    <property type="entry name" value="NTP_transf_2"/>
    <property type="match status" value="1"/>
</dbReference>
<name>A0A923LV28_9FIRM</name>
<comment type="caution">
    <text evidence="2">The sequence shown here is derived from an EMBL/GenBank/DDBJ whole genome shotgun (WGS) entry which is preliminary data.</text>
</comment>
<dbReference type="Proteomes" id="UP000606499">
    <property type="component" value="Unassembled WGS sequence"/>
</dbReference>